<comment type="caution">
    <text evidence="1">The sequence shown here is derived from an EMBL/GenBank/DDBJ whole genome shotgun (WGS) entry which is preliminary data.</text>
</comment>
<name>A0ABN1MM57_9FLAO</name>
<dbReference type="EMBL" id="BAAAFH010000003">
    <property type="protein sequence ID" value="GAA0874035.1"/>
    <property type="molecule type" value="Genomic_DNA"/>
</dbReference>
<dbReference type="RefSeq" id="WP_343784672.1">
    <property type="nucleotide sequence ID" value="NZ_BAAAFH010000003.1"/>
</dbReference>
<sequence length="202" mass="22948">MKHILIIFSLFLTFTSVAFEGIIHCTKIQDGVTTRFHFFVRGNQIAIVSDTPEGNYKILVSSNRQEVKICMDSPLFEEKGYYSILKDEVEKNQIPKIQRQTKTDALMIDGFNCEGYTLVSDIGTAIAYIGPENINLSGLSAFFNDPLYELLDAFQIEKLPRKIVVNKTTGSYTIDLTAEETRLDPSIFEVPQEMKQFQVTLE</sequence>
<evidence type="ECO:0008006" key="3">
    <source>
        <dbReference type="Google" id="ProtNLM"/>
    </source>
</evidence>
<protein>
    <recommendedName>
        <fullName evidence="3">DUF4412 domain-containing protein</fullName>
    </recommendedName>
</protein>
<organism evidence="1 2">
    <name type="scientific">Wandonia haliotis</name>
    <dbReference type="NCBI Taxonomy" id="574963"/>
    <lineage>
        <taxon>Bacteria</taxon>
        <taxon>Pseudomonadati</taxon>
        <taxon>Bacteroidota</taxon>
        <taxon>Flavobacteriia</taxon>
        <taxon>Flavobacteriales</taxon>
        <taxon>Crocinitomicaceae</taxon>
        <taxon>Wandonia</taxon>
    </lineage>
</organism>
<proteinExistence type="predicted"/>
<evidence type="ECO:0000313" key="2">
    <source>
        <dbReference type="Proteomes" id="UP001501126"/>
    </source>
</evidence>
<dbReference type="Proteomes" id="UP001501126">
    <property type="component" value="Unassembled WGS sequence"/>
</dbReference>
<gene>
    <name evidence="1" type="ORF">GCM10009118_04430</name>
</gene>
<keyword evidence="2" id="KW-1185">Reference proteome</keyword>
<reference evidence="1 2" key="1">
    <citation type="journal article" date="2019" name="Int. J. Syst. Evol. Microbiol.">
        <title>The Global Catalogue of Microorganisms (GCM) 10K type strain sequencing project: providing services to taxonomists for standard genome sequencing and annotation.</title>
        <authorList>
            <consortium name="The Broad Institute Genomics Platform"/>
            <consortium name="The Broad Institute Genome Sequencing Center for Infectious Disease"/>
            <person name="Wu L."/>
            <person name="Ma J."/>
        </authorList>
    </citation>
    <scope>NUCLEOTIDE SEQUENCE [LARGE SCALE GENOMIC DNA]</scope>
    <source>
        <strain evidence="1 2">JCM 16083</strain>
    </source>
</reference>
<evidence type="ECO:0000313" key="1">
    <source>
        <dbReference type="EMBL" id="GAA0874035.1"/>
    </source>
</evidence>
<accession>A0ABN1MM57</accession>